<evidence type="ECO:0000313" key="8">
    <source>
        <dbReference type="Proteomes" id="UP000189728"/>
    </source>
</evidence>
<dbReference type="GO" id="GO:0008658">
    <property type="term" value="F:penicillin binding"/>
    <property type="evidence" value="ECO:0007669"/>
    <property type="project" value="InterPro"/>
</dbReference>
<accession>A0AAX0LB44</accession>
<feature type="domain" description="Penicillin-binding protein dimerisation" evidence="6">
    <location>
        <begin position="46"/>
        <end position="202"/>
    </location>
</feature>
<dbReference type="GO" id="GO:0004180">
    <property type="term" value="F:carboxypeptidase activity"/>
    <property type="evidence" value="ECO:0007669"/>
    <property type="project" value="UniProtKB-KW"/>
</dbReference>
<dbReference type="Pfam" id="PF03717">
    <property type="entry name" value="PBP_dimer"/>
    <property type="match status" value="1"/>
</dbReference>
<dbReference type="Gene3D" id="3.90.1310.10">
    <property type="entry name" value="Penicillin-binding protein 2a (Domain 2)"/>
    <property type="match status" value="1"/>
</dbReference>
<evidence type="ECO:0000259" key="6">
    <source>
        <dbReference type="Pfam" id="PF03717"/>
    </source>
</evidence>
<keyword evidence="3 4" id="KW-0472">Membrane</keyword>
<keyword evidence="2" id="KW-0645">Protease</keyword>
<dbReference type="InterPro" id="IPR012338">
    <property type="entry name" value="Beta-lactam/transpept-like"/>
</dbReference>
<dbReference type="Pfam" id="PF00905">
    <property type="entry name" value="Transpeptidase"/>
    <property type="match status" value="1"/>
</dbReference>
<keyword evidence="4" id="KW-1133">Transmembrane helix</keyword>
<dbReference type="InterPro" id="IPR005311">
    <property type="entry name" value="PBP_dimer"/>
</dbReference>
<dbReference type="GO" id="GO:0071555">
    <property type="term" value="P:cell wall organization"/>
    <property type="evidence" value="ECO:0007669"/>
    <property type="project" value="TreeGrafter"/>
</dbReference>
<dbReference type="SUPFAM" id="SSF56601">
    <property type="entry name" value="beta-lactamase/transpeptidase-like"/>
    <property type="match status" value="1"/>
</dbReference>
<proteinExistence type="predicted"/>
<evidence type="ECO:0000256" key="2">
    <source>
        <dbReference type="ARBA" id="ARBA00022645"/>
    </source>
</evidence>
<keyword evidence="2" id="KW-0121">Carboxypeptidase</keyword>
<evidence type="ECO:0000256" key="3">
    <source>
        <dbReference type="ARBA" id="ARBA00023136"/>
    </source>
</evidence>
<organism evidence="7 8">
    <name type="scientific">Campylobacter pinnipediorum subsp. pinnipediorum</name>
    <dbReference type="NCBI Taxonomy" id="1660067"/>
    <lineage>
        <taxon>Bacteria</taxon>
        <taxon>Pseudomonadati</taxon>
        <taxon>Campylobacterota</taxon>
        <taxon>Epsilonproteobacteria</taxon>
        <taxon>Campylobacterales</taxon>
        <taxon>Campylobacteraceae</taxon>
        <taxon>Campylobacter</taxon>
    </lineage>
</organism>
<protein>
    <submittedName>
        <fullName evidence="7">Penicillin-binding protein</fullName>
    </submittedName>
</protein>
<comment type="caution">
    <text evidence="7">The sequence shown here is derived from an EMBL/GenBank/DDBJ whole genome shotgun (WGS) entry which is preliminary data.</text>
</comment>
<evidence type="ECO:0000313" key="7">
    <source>
        <dbReference type="EMBL" id="OPA78866.1"/>
    </source>
</evidence>
<gene>
    <name evidence="7" type="ORF">BFG04_02230</name>
</gene>
<feature type="transmembrane region" description="Helical" evidence="4">
    <location>
        <begin position="12"/>
        <end position="32"/>
    </location>
</feature>
<feature type="domain" description="Penicillin-binding protein transpeptidase" evidence="5">
    <location>
        <begin position="261"/>
        <end position="570"/>
    </location>
</feature>
<dbReference type="EMBL" id="MCRK01000024">
    <property type="protein sequence ID" value="OPA78866.1"/>
    <property type="molecule type" value="Genomic_DNA"/>
</dbReference>
<dbReference type="RefSeq" id="WP_078415377.1">
    <property type="nucleotide sequence ID" value="NZ_MCRK01000024.1"/>
</dbReference>
<dbReference type="GO" id="GO:0005886">
    <property type="term" value="C:plasma membrane"/>
    <property type="evidence" value="ECO:0007669"/>
    <property type="project" value="TreeGrafter"/>
</dbReference>
<dbReference type="Gene3D" id="3.30.450.330">
    <property type="match status" value="1"/>
</dbReference>
<dbReference type="InterPro" id="IPR050515">
    <property type="entry name" value="Beta-lactam/transpept"/>
</dbReference>
<evidence type="ECO:0000256" key="1">
    <source>
        <dbReference type="ARBA" id="ARBA00004370"/>
    </source>
</evidence>
<name>A0AAX0LB44_9BACT</name>
<dbReference type="InterPro" id="IPR001460">
    <property type="entry name" value="PCN-bd_Tpept"/>
</dbReference>
<sequence>MNSNKTKTTVLYIVILVFILIFLSSMFFRISIDRKLPSMQTSEDNTALRGSIITKDGFRVAVSQKLYTAKLDTRSIDPNKKDMFIKLYSIYSGDSEKKIRNLINKTRGLLVLSENIDAKTAMHLKELSRKLYQKKIFIPIHGSSFIQGLDVFESEESRKNRTYIAKNALTPIIGYMIQKDGKSSGAKGIEKYYDDFLAPIQDAKFIGPRDVGSNIIFTSESNLANRVDGYDVGISVSLKFQSMLEKIVDNQREFLDASEIIACVMDSKTGEILALASSSRYDPSSIRKQDILSLNSAATEYSYEIGSVFKPFIFSILMSEKKLNPVEIVNTYNGKYKLGKRIIRDTHPEPSMSAEDVIAYSSNIGMIELSKRLDGIQIYNGLINFGFTQKTGVDIPYEQVGAIPSAIKLNSQTYKATVSYGYGISATFMQLLKAYNVFNNKGIAVIPHFAVYFEKNGKKYSPPILNGLNQNSKQIISQDIAKRMKRILIKVVEKGTGQKAFTPGLEVGGKTGTAHIAKNGVYSNTYNGSFFGFANDDFGHNYTIGVLARNPKKKYYYYGAQSALPVFKRTVDLLVNEGYLKKNEIEKNDE</sequence>
<comment type="subcellular location">
    <subcellularLocation>
        <location evidence="1">Membrane</location>
    </subcellularLocation>
</comment>
<dbReference type="PANTHER" id="PTHR30627">
    <property type="entry name" value="PEPTIDOGLYCAN D,D-TRANSPEPTIDASE"/>
    <property type="match status" value="1"/>
</dbReference>
<evidence type="ECO:0000256" key="4">
    <source>
        <dbReference type="SAM" id="Phobius"/>
    </source>
</evidence>
<dbReference type="Proteomes" id="UP000189728">
    <property type="component" value="Unassembled WGS sequence"/>
</dbReference>
<dbReference type="PANTHER" id="PTHR30627:SF1">
    <property type="entry name" value="PEPTIDOGLYCAN D,D-TRANSPEPTIDASE FTSI"/>
    <property type="match status" value="1"/>
</dbReference>
<reference evidence="7 8" key="1">
    <citation type="submission" date="2016-08" db="EMBL/GenBank/DDBJ databases">
        <title>Campylobacter species from sea mammals.</title>
        <authorList>
            <person name="Gilbert M.J."/>
            <person name="Byrne B.A."/>
            <person name="Zomer A.L."/>
            <person name="Wagenaar J.A."/>
        </authorList>
    </citation>
    <scope>NUCLEOTIDE SEQUENCE [LARGE SCALE GENOMIC DNA]</scope>
    <source>
        <strain evidence="7 8">1105248</strain>
    </source>
</reference>
<dbReference type="Gene3D" id="3.40.710.10">
    <property type="entry name" value="DD-peptidase/beta-lactamase superfamily"/>
    <property type="match status" value="1"/>
</dbReference>
<keyword evidence="2" id="KW-0378">Hydrolase</keyword>
<dbReference type="InterPro" id="IPR036138">
    <property type="entry name" value="PBP_dimer_sf"/>
</dbReference>
<evidence type="ECO:0000259" key="5">
    <source>
        <dbReference type="Pfam" id="PF00905"/>
    </source>
</evidence>
<dbReference type="SUPFAM" id="SSF56519">
    <property type="entry name" value="Penicillin binding protein dimerisation domain"/>
    <property type="match status" value="1"/>
</dbReference>
<dbReference type="AlphaFoldDB" id="A0AAX0LB44"/>
<keyword evidence="4" id="KW-0812">Transmembrane</keyword>